<accession>J3P6M7</accession>
<reference evidence="3" key="5">
    <citation type="submission" date="2018-04" db="UniProtKB">
        <authorList>
            <consortium name="EnsemblFungi"/>
        </authorList>
    </citation>
    <scope>IDENTIFICATION</scope>
    <source>
        <strain evidence="3">R3-111a-1</strain>
    </source>
</reference>
<dbReference type="HOGENOM" id="CLU_1046006_0_0_1"/>
<sequence length="266" mass="30662">MQIFFFSVGFIGKNSGKVLAVNFNRYFFTRRSFALLILFVALTKILLSVPHRLALCTFLKPTFALSPKWQNATLTSNLIKLLSLFNLCAKLETILTLLIFVLLLKVCETIRLFAVIGRLALLTMLPATFGILPKPFALSIFALRLPFSFWCKLINTTALFAFLKTLASRPTLCLFSEFFEIFKKKIRITFNIAIFDIFAKNFLFGLIYVAISKVKSFNGIIFNVPFFLNNIRITKNIVTPFRIQNYERRKRRNEVFKPFATFNVLS</sequence>
<protein>
    <submittedName>
        <fullName evidence="2 3">Uncharacterized protein</fullName>
    </submittedName>
</protein>
<reference evidence="3" key="4">
    <citation type="journal article" date="2015" name="G3 (Bethesda)">
        <title>Genome sequences of three phytopathogenic species of the Magnaporthaceae family of fungi.</title>
        <authorList>
            <person name="Okagaki L.H."/>
            <person name="Nunes C.C."/>
            <person name="Sailsbery J."/>
            <person name="Clay B."/>
            <person name="Brown D."/>
            <person name="John T."/>
            <person name="Oh Y."/>
            <person name="Young N."/>
            <person name="Fitzgerald M."/>
            <person name="Haas B.J."/>
            <person name="Zeng Q."/>
            <person name="Young S."/>
            <person name="Adiconis X."/>
            <person name="Fan L."/>
            <person name="Levin J.Z."/>
            <person name="Mitchell T.K."/>
            <person name="Okubara P.A."/>
            <person name="Farman M.L."/>
            <person name="Kohn L.M."/>
            <person name="Birren B."/>
            <person name="Ma L.-J."/>
            <person name="Dean R.A."/>
        </authorList>
    </citation>
    <scope>NUCLEOTIDE SEQUENCE</scope>
    <source>
        <strain evidence="3">R3-111a-1</strain>
    </source>
</reference>
<dbReference type="EMBL" id="GL385399">
    <property type="protein sequence ID" value="EJT72303.1"/>
    <property type="molecule type" value="Genomic_DNA"/>
</dbReference>
<evidence type="ECO:0000313" key="2">
    <source>
        <dbReference type="EMBL" id="EJT72303.1"/>
    </source>
</evidence>
<dbReference type="OrthoDB" id="432234at2759"/>
<proteinExistence type="predicted"/>
<dbReference type="GeneID" id="20349627"/>
<evidence type="ECO:0000313" key="4">
    <source>
        <dbReference type="Proteomes" id="UP000006039"/>
    </source>
</evidence>
<keyword evidence="1" id="KW-1133">Transmembrane helix</keyword>
<keyword evidence="4" id="KW-1185">Reference proteome</keyword>
<feature type="transmembrane region" description="Helical" evidence="1">
    <location>
        <begin position="188"/>
        <end position="211"/>
    </location>
</feature>
<reference evidence="2" key="2">
    <citation type="submission" date="2010-07" db="EMBL/GenBank/DDBJ databases">
        <authorList>
            <consortium name="The Broad Institute Genome Sequencing Platform"/>
            <consortium name="Broad Institute Genome Sequencing Center for Infectious Disease"/>
            <person name="Ma L.-J."/>
            <person name="Dead R."/>
            <person name="Young S."/>
            <person name="Zeng Q."/>
            <person name="Koehrsen M."/>
            <person name="Alvarado L."/>
            <person name="Berlin A."/>
            <person name="Chapman S.B."/>
            <person name="Chen Z."/>
            <person name="Freedman E."/>
            <person name="Gellesch M."/>
            <person name="Goldberg J."/>
            <person name="Griggs A."/>
            <person name="Gujja S."/>
            <person name="Heilman E.R."/>
            <person name="Heiman D."/>
            <person name="Hepburn T."/>
            <person name="Howarth C."/>
            <person name="Jen D."/>
            <person name="Larson L."/>
            <person name="Mehta T."/>
            <person name="Neiman D."/>
            <person name="Pearson M."/>
            <person name="Roberts A."/>
            <person name="Saif S."/>
            <person name="Shea T."/>
            <person name="Shenoy N."/>
            <person name="Sisk P."/>
            <person name="Stolte C."/>
            <person name="Sykes S."/>
            <person name="Walk T."/>
            <person name="White J."/>
            <person name="Yandava C."/>
            <person name="Haas B."/>
            <person name="Nusbaum C."/>
            <person name="Birren B."/>
        </authorList>
    </citation>
    <scope>NUCLEOTIDE SEQUENCE</scope>
    <source>
        <strain evidence="2">R3-111a-1</strain>
    </source>
</reference>
<evidence type="ECO:0000256" key="1">
    <source>
        <dbReference type="SAM" id="Phobius"/>
    </source>
</evidence>
<feature type="transmembrane region" description="Helical" evidence="1">
    <location>
        <begin position="84"/>
        <end position="107"/>
    </location>
</feature>
<keyword evidence="1" id="KW-0812">Transmembrane</keyword>
<dbReference type="AlphaFoldDB" id="J3P6M7"/>
<reference evidence="2" key="3">
    <citation type="submission" date="2010-09" db="EMBL/GenBank/DDBJ databases">
        <title>Annotation of Gaeumannomyces graminis var. tritici R3-111a-1.</title>
        <authorList>
            <consortium name="The Broad Institute Genome Sequencing Platform"/>
            <person name="Ma L.-J."/>
            <person name="Dead R."/>
            <person name="Young S.K."/>
            <person name="Zeng Q."/>
            <person name="Gargeya S."/>
            <person name="Fitzgerald M."/>
            <person name="Haas B."/>
            <person name="Abouelleil A."/>
            <person name="Alvarado L."/>
            <person name="Arachchi H.M."/>
            <person name="Berlin A."/>
            <person name="Brown A."/>
            <person name="Chapman S.B."/>
            <person name="Chen Z."/>
            <person name="Dunbar C."/>
            <person name="Freedman E."/>
            <person name="Gearin G."/>
            <person name="Gellesch M."/>
            <person name="Goldberg J."/>
            <person name="Griggs A."/>
            <person name="Gujja S."/>
            <person name="Heiman D."/>
            <person name="Howarth C."/>
            <person name="Larson L."/>
            <person name="Lui A."/>
            <person name="MacDonald P.J.P."/>
            <person name="Mehta T."/>
            <person name="Montmayeur A."/>
            <person name="Murphy C."/>
            <person name="Neiman D."/>
            <person name="Pearson M."/>
            <person name="Priest M."/>
            <person name="Roberts A."/>
            <person name="Saif S."/>
            <person name="Shea T."/>
            <person name="Shenoy N."/>
            <person name="Sisk P."/>
            <person name="Stolte C."/>
            <person name="Sykes S."/>
            <person name="Yandava C."/>
            <person name="Wortman J."/>
            <person name="Nusbaum C."/>
            <person name="Birren B."/>
        </authorList>
    </citation>
    <scope>NUCLEOTIDE SEQUENCE</scope>
    <source>
        <strain evidence="2">R3-111a-1</strain>
    </source>
</reference>
<organism evidence="2">
    <name type="scientific">Gaeumannomyces tritici (strain R3-111a-1)</name>
    <name type="common">Wheat and barley take-all root rot fungus</name>
    <name type="synonym">Gaeumannomyces graminis var. tritici</name>
    <dbReference type="NCBI Taxonomy" id="644352"/>
    <lineage>
        <taxon>Eukaryota</taxon>
        <taxon>Fungi</taxon>
        <taxon>Dikarya</taxon>
        <taxon>Ascomycota</taxon>
        <taxon>Pezizomycotina</taxon>
        <taxon>Sordariomycetes</taxon>
        <taxon>Sordariomycetidae</taxon>
        <taxon>Magnaporthales</taxon>
        <taxon>Magnaporthaceae</taxon>
        <taxon>Gaeumannomyces</taxon>
    </lineage>
</organism>
<keyword evidence="1" id="KW-0472">Membrane</keyword>
<name>J3P6M7_GAET3</name>
<dbReference type="EnsemblFungi" id="EJT72303">
    <property type="protein sequence ID" value="EJT72303"/>
    <property type="gene ID" value="GGTG_09169"/>
</dbReference>
<feature type="transmembrane region" description="Helical" evidence="1">
    <location>
        <begin position="119"/>
        <end position="141"/>
    </location>
</feature>
<dbReference type="Proteomes" id="UP000006039">
    <property type="component" value="Unassembled WGS sequence"/>
</dbReference>
<feature type="transmembrane region" description="Helical" evidence="1">
    <location>
        <begin position="147"/>
        <end position="167"/>
    </location>
</feature>
<gene>
    <name evidence="3" type="primary">20349627</name>
    <name evidence="2" type="ORF">GGTG_09169</name>
</gene>
<feature type="transmembrane region" description="Helical" evidence="1">
    <location>
        <begin position="33"/>
        <end position="53"/>
    </location>
</feature>
<reference evidence="4" key="1">
    <citation type="submission" date="2010-07" db="EMBL/GenBank/DDBJ databases">
        <title>The genome sequence of Gaeumannomyces graminis var. tritici strain R3-111a-1.</title>
        <authorList>
            <consortium name="The Broad Institute Genome Sequencing Platform"/>
            <person name="Ma L.-J."/>
            <person name="Dead R."/>
            <person name="Young S."/>
            <person name="Zeng Q."/>
            <person name="Koehrsen M."/>
            <person name="Alvarado L."/>
            <person name="Berlin A."/>
            <person name="Chapman S.B."/>
            <person name="Chen Z."/>
            <person name="Freedman E."/>
            <person name="Gellesch M."/>
            <person name="Goldberg J."/>
            <person name="Griggs A."/>
            <person name="Gujja S."/>
            <person name="Heilman E.R."/>
            <person name="Heiman D."/>
            <person name="Hepburn T."/>
            <person name="Howarth C."/>
            <person name="Jen D."/>
            <person name="Larson L."/>
            <person name="Mehta T."/>
            <person name="Neiman D."/>
            <person name="Pearson M."/>
            <person name="Roberts A."/>
            <person name="Saif S."/>
            <person name="Shea T."/>
            <person name="Shenoy N."/>
            <person name="Sisk P."/>
            <person name="Stolte C."/>
            <person name="Sykes S."/>
            <person name="Walk T."/>
            <person name="White J."/>
            <person name="Yandava C."/>
            <person name="Haas B."/>
            <person name="Nusbaum C."/>
            <person name="Birren B."/>
        </authorList>
    </citation>
    <scope>NUCLEOTIDE SEQUENCE [LARGE SCALE GENOMIC DNA]</scope>
    <source>
        <strain evidence="4">R3-111a-1</strain>
    </source>
</reference>
<evidence type="ECO:0000313" key="3">
    <source>
        <dbReference type="EnsemblFungi" id="EJT72303"/>
    </source>
</evidence>
<dbReference type="VEuPathDB" id="FungiDB:GGTG_09169"/>
<dbReference type="RefSeq" id="XP_009225277.1">
    <property type="nucleotide sequence ID" value="XM_009227013.1"/>
</dbReference>